<dbReference type="STRING" id="645517.A6F65_01905"/>
<dbReference type="EMBL" id="CP016545">
    <property type="protein sequence ID" value="ANU08198.1"/>
    <property type="molecule type" value="Genomic_DNA"/>
</dbReference>
<evidence type="ECO:0000313" key="1">
    <source>
        <dbReference type="EMBL" id="ANU08198.1"/>
    </source>
</evidence>
<reference evidence="1 2" key="1">
    <citation type="submission" date="2016-07" db="EMBL/GenBank/DDBJ databases">
        <title>Complete genome sequence of Altererythrobacter namhicola JCM 16345T, containing esterase-encoding genes.</title>
        <authorList>
            <person name="Cheng H."/>
            <person name="Wu Y.-H."/>
            <person name="Jian S.-L."/>
            <person name="Huo Y.-Y."/>
            <person name="Wang C.-S."/>
            <person name="Xu X.-W."/>
        </authorList>
    </citation>
    <scope>NUCLEOTIDE SEQUENCE [LARGE SCALE GENOMIC DNA]</scope>
    <source>
        <strain evidence="1 2">JCM 16345</strain>
    </source>
</reference>
<name>A0A1C7D9S4_9SPHN</name>
<accession>A0A1C7D9S4</accession>
<dbReference type="Proteomes" id="UP000092698">
    <property type="component" value="Chromosome"/>
</dbReference>
<organism evidence="1 2">
    <name type="scientific">Paraurantiacibacter namhicola</name>
    <dbReference type="NCBI Taxonomy" id="645517"/>
    <lineage>
        <taxon>Bacteria</taxon>
        <taxon>Pseudomonadati</taxon>
        <taxon>Pseudomonadota</taxon>
        <taxon>Alphaproteobacteria</taxon>
        <taxon>Sphingomonadales</taxon>
        <taxon>Erythrobacteraceae</taxon>
        <taxon>Paraurantiacibacter</taxon>
    </lineage>
</organism>
<keyword evidence="2" id="KW-1185">Reference proteome</keyword>
<proteinExistence type="predicted"/>
<dbReference type="RefSeq" id="WP_157093108.1">
    <property type="nucleotide sequence ID" value="NZ_CP016545.1"/>
</dbReference>
<evidence type="ECO:0000313" key="2">
    <source>
        <dbReference type="Proteomes" id="UP000092698"/>
    </source>
</evidence>
<protein>
    <submittedName>
        <fullName evidence="1">Uncharacterized protein</fullName>
    </submittedName>
</protein>
<sequence>MGLRTLIIALAAIALFVLLLAWLDGGQVELRPIEQDVDLGPGEPV</sequence>
<dbReference type="AlphaFoldDB" id="A0A1C7D9S4"/>
<gene>
    <name evidence="1" type="ORF">A6F65_01905</name>
</gene>
<dbReference type="KEGG" id="anh:A6F65_01905"/>